<protein>
    <submittedName>
        <fullName evidence="2">Uncharacterized protein</fullName>
    </submittedName>
</protein>
<gene>
    <name evidence="2" type="ORF">PAC_06999</name>
</gene>
<accession>A0A1L7WWG4</accession>
<dbReference type="Proteomes" id="UP000184330">
    <property type="component" value="Unassembled WGS sequence"/>
</dbReference>
<evidence type="ECO:0000313" key="2">
    <source>
        <dbReference type="EMBL" id="CZR57110.1"/>
    </source>
</evidence>
<evidence type="ECO:0000313" key="3">
    <source>
        <dbReference type="Proteomes" id="UP000184330"/>
    </source>
</evidence>
<proteinExistence type="predicted"/>
<organism evidence="2 3">
    <name type="scientific">Phialocephala subalpina</name>
    <dbReference type="NCBI Taxonomy" id="576137"/>
    <lineage>
        <taxon>Eukaryota</taxon>
        <taxon>Fungi</taxon>
        <taxon>Dikarya</taxon>
        <taxon>Ascomycota</taxon>
        <taxon>Pezizomycotina</taxon>
        <taxon>Leotiomycetes</taxon>
        <taxon>Helotiales</taxon>
        <taxon>Mollisiaceae</taxon>
        <taxon>Phialocephala</taxon>
        <taxon>Phialocephala fortinii species complex</taxon>
    </lineage>
</organism>
<dbReference type="AlphaFoldDB" id="A0A1L7WWG4"/>
<name>A0A1L7WWG4_9HELO</name>
<feature type="region of interest" description="Disordered" evidence="1">
    <location>
        <begin position="1"/>
        <end position="47"/>
    </location>
</feature>
<reference evidence="2 3" key="1">
    <citation type="submission" date="2016-03" db="EMBL/GenBank/DDBJ databases">
        <authorList>
            <person name="Ploux O."/>
        </authorList>
    </citation>
    <scope>NUCLEOTIDE SEQUENCE [LARGE SCALE GENOMIC DNA]</scope>
    <source>
        <strain evidence="2 3">UAMH 11012</strain>
    </source>
</reference>
<keyword evidence="3" id="KW-1185">Reference proteome</keyword>
<evidence type="ECO:0000256" key="1">
    <source>
        <dbReference type="SAM" id="MobiDB-lite"/>
    </source>
</evidence>
<sequence length="105" mass="11439">MYQKGAGPRTGRVKPTTATAPGPAPGQSSRKRKDGINASSSSSAFKIGIGQRVHDLDSITEQQVGRQLYSKVRELENLVTRGTFIFETRAAKPCPMRPKGEQEHT</sequence>
<dbReference type="EMBL" id="FJOG01000009">
    <property type="protein sequence ID" value="CZR57110.1"/>
    <property type="molecule type" value="Genomic_DNA"/>
</dbReference>